<sequence>MTTSTPDTPGTAEYDRFGPWIDQVRTPEDVPRLFRDHPMHLDGTRLVLKVPRNVARRDATPDMDLYDHLLVLDDRGLTVLSRRAGAGEAGYDARQVPFVEVAAVRDVVNLLDGRLTVLTRDGRDLTVAYNGSARDAVRGLVDGLRAGATAARPSPRGRSLLEAGHARADTRALDLGRDDLAVAGDVRDVTRHAPGLVPWAGHGRRRVTPLHGGVAQGLLHALSPATLQAGVLAGDEAALEVFGRHEWLLRGAKPVHSASRTVVPLGGLDAIEVGPHPGYAGVVVARLVAGSARVDVLVPEASAAHGLLAAAASGARR</sequence>
<gene>
    <name evidence="1" type="ORF">CHO01_04740</name>
    <name evidence="2" type="ORF">HNR08_002093</name>
</gene>
<keyword evidence="3" id="KW-1185">Reference proteome</keyword>
<proteinExistence type="predicted"/>
<dbReference type="OrthoDB" id="4826692at2"/>
<evidence type="ECO:0000313" key="3">
    <source>
        <dbReference type="Proteomes" id="UP000321723"/>
    </source>
</evidence>
<organism evidence="1 3">
    <name type="scientific">Cellulomonas hominis</name>
    <dbReference type="NCBI Taxonomy" id="156981"/>
    <lineage>
        <taxon>Bacteria</taxon>
        <taxon>Bacillati</taxon>
        <taxon>Actinomycetota</taxon>
        <taxon>Actinomycetes</taxon>
        <taxon>Micrococcales</taxon>
        <taxon>Cellulomonadaceae</taxon>
        <taxon>Cellulomonas</taxon>
    </lineage>
</organism>
<dbReference type="Proteomes" id="UP000564629">
    <property type="component" value="Unassembled WGS sequence"/>
</dbReference>
<dbReference type="Proteomes" id="UP000321723">
    <property type="component" value="Unassembled WGS sequence"/>
</dbReference>
<dbReference type="EMBL" id="JACHDN010000001">
    <property type="protein sequence ID" value="MBB5473357.1"/>
    <property type="molecule type" value="Genomic_DNA"/>
</dbReference>
<evidence type="ECO:0000313" key="1">
    <source>
        <dbReference type="EMBL" id="GEL45358.1"/>
    </source>
</evidence>
<evidence type="ECO:0000313" key="2">
    <source>
        <dbReference type="EMBL" id="MBB5473357.1"/>
    </source>
</evidence>
<protein>
    <submittedName>
        <fullName evidence="1">Uncharacterized protein</fullName>
    </submittedName>
</protein>
<reference evidence="2 4" key="2">
    <citation type="submission" date="2020-08" db="EMBL/GenBank/DDBJ databases">
        <title>Sequencing the genomes of 1000 actinobacteria strains.</title>
        <authorList>
            <person name="Klenk H.-P."/>
        </authorList>
    </citation>
    <scope>NUCLEOTIDE SEQUENCE [LARGE SCALE GENOMIC DNA]</scope>
    <source>
        <strain evidence="2 4">DSM 9581</strain>
    </source>
</reference>
<name>A0A511FC22_9CELL</name>
<dbReference type="AlphaFoldDB" id="A0A511FC22"/>
<evidence type="ECO:0000313" key="4">
    <source>
        <dbReference type="Proteomes" id="UP000564629"/>
    </source>
</evidence>
<accession>A0A511FC22</accession>
<dbReference type="RefSeq" id="WP_146832942.1">
    <property type="nucleotide sequence ID" value="NZ_BJVQ01000003.1"/>
</dbReference>
<reference evidence="1 3" key="1">
    <citation type="submission" date="2019-07" db="EMBL/GenBank/DDBJ databases">
        <title>Whole genome shotgun sequence of Cellulomonas hominis NBRC 16055.</title>
        <authorList>
            <person name="Hosoyama A."/>
            <person name="Uohara A."/>
            <person name="Ohji S."/>
            <person name="Ichikawa N."/>
        </authorList>
    </citation>
    <scope>NUCLEOTIDE SEQUENCE [LARGE SCALE GENOMIC DNA]</scope>
    <source>
        <strain evidence="1 3">NBRC 16055</strain>
    </source>
</reference>
<comment type="caution">
    <text evidence="1">The sequence shown here is derived from an EMBL/GenBank/DDBJ whole genome shotgun (WGS) entry which is preliminary data.</text>
</comment>
<dbReference type="EMBL" id="BJVQ01000003">
    <property type="protein sequence ID" value="GEL45358.1"/>
    <property type="molecule type" value="Genomic_DNA"/>
</dbReference>